<organism evidence="1 2">
    <name type="scientific">Anisodus acutangulus</name>
    <dbReference type="NCBI Taxonomy" id="402998"/>
    <lineage>
        <taxon>Eukaryota</taxon>
        <taxon>Viridiplantae</taxon>
        <taxon>Streptophyta</taxon>
        <taxon>Embryophyta</taxon>
        <taxon>Tracheophyta</taxon>
        <taxon>Spermatophyta</taxon>
        <taxon>Magnoliopsida</taxon>
        <taxon>eudicotyledons</taxon>
        <taxon>Gunneridae</taxon>
        <taxon>Pentapetalae</taxon>
        <taxon>asterids</taxon>
        <taxon>lamiids</taxon>
        <taxon>Solanales</taxon>
        <taxon>Solanaceae</taxon>
        <taxon>Solanoideae</taxon>
        <taxon>Hyoscyameae</taxon>
        <taxon>Anisodus</taxon>
    </lineage>
</organism>
<keyword evidence="2" id="KW-1185">Reference proteome</keyword>
<dbReference type="Proteomes" id="UP001152561">
    <property type="component" value="Unassembled WGS sequence"/>
</dbReference>
<protein>
    <submittedName>
        <fullName evidence="1">Uncharacterized protein</fullName>
    </submittedName>
</protein>
<sequence>MTTIVDMVPGMNVDVQGLEGSLEVKTEEGIATRKENEKLDEKLRAIMAKHKEHADHNVMMCDSNRALGEENADLKFERTLEEVKSGTIIDIDAEIAKALELERMSAESPEEV</sequence>
<dbReference type="AlphaFoldDB" id="A0A9Q1LRV3"/>
<proteinExistence type="predicted"/>
<name>A0A9Q1LRV3_9SOLA</name>
<comment type="caution">
    <text evidence="1">The sequence shown here is derived from an EMBL/GenBank/DDBJ whole genome shotgun (WGS) entry which is preliminary data.</text>
</comment>
<gene>
    <name evidence="1" type="ORF">K7X08_002596</name>
</gene>
<dbReference type="EMBL" id="JAJAGQ010000015">
    <property type="protein sequence ID" value="KAJ8541780.1"/>
    <property type="molecule type" value="Genomic_DNA"/>
</dbReference>
<evidence type="ECO:0000313" key="2">
    <source>
        <dbReference type="Proteomes" id="UP001152561"/>
    </source>
</evidence>
<reference evidence="2" key="1">
    <citation type="journal article" date="2023" name="Proc. Natl. Acad. Sci. U.S.A.">
        <title>Genomic and structural basis for evolution of tropane alkaloid biosynthesis.</title>
        <authorList>
            <person name="Wanga Y.-J."/>
            <person name="Taina T."/>
            <person name="Yua J.-Y."/>
            <person name="Lia J."/>
            <person name="Xua B."/>
            <person name="Chenc J."/>
            <person name="D'Auriad J.C."/>
            <person name="Huanga J.-P."/>
            <person name="Huanga S.-X."/>
        </authorList>
    </citation>
    <scope>NUCLEOTIDE SEQUENCE [LARGE SCALE GENOMIC DNA]</scope>
    <source>
        <strain evidence="2">cv. KIB-2019</strain>
    </source>
</reference>
<accession>A0A9Q1LRV3</accession>
<evidence type="ECO:0000313" key="1">
    <source>
        <dbReference type="EMBL" id="KAJ8541780.1"/>
    </source>
</evidence>